<sequence length="411" mass="45339">MAEETKTPKTNISLPDKPRIKLQREIPTAIVAGILMVAGFFLIDYLAVFTVTYQPLVLSVIADNEDTIIAELLTPPPPVLDTEAYDRKLLFLANNGLLELLDITTKTVVVASTTASSSEMKVETIIPPTASELVSSAKKNWPAKAIYPKVGALLPFNRIVAYYGNFYSTKMGALGEYPADEMIQRLTAEIKNWETVDPDTSVIPAIDYIASTAQASAGADGMYRFRMPDDQIEHAIELADRVNGIVILEVQVGLANLQKEIESLEPFLSMPQVHLAIDPEFHMVTGARPGTVIGTVDASEINQAAKYLASLVEKNNLPPKILIVHRFTHAMVTNSNLIKPLPEVQIVMDMDGWGEPAKKFGTYNQVIEPEPVQFTGFKLFYKNDIKPPSTHMLTPAEVLKLSPKPSFIQYQ</sequence>
<feature type="transmembrane region" description="Helical" evidence="1">
    <location>
        <begin position="26"/>
        <end position="48"/>
    </location>
</feature>
<accession>A0A2M8FFD7</accession>
<dbReference type="EMBL" id="PFRD01000046">
    <property type="protein sequence ID" value="PJC56302.1"/>
    <property type="molecule type" value="Genomic_DNA"/>
</dbReference>
<proteinExistence type="predicted"/>
<evidence type="ECO:0000256" key="1">
    <source>
        <dbReference type="SAM" id="Phobius"/>
    </source>
</evidence>
<keyword evidence="1" id="KW-1133">Transmembrane helix</keyword>
<evidence type="ECO:0000313" key="3">
    <source>
        <dbReference type="Proteomes" id="UP000230391"/>
    </source>
</evidence>
<organism evidence="2 3">
    <name type="scientific">Candidatus Kaiserbacteria bacterium CG_4_9_14_0_2_um_filter_41_32</name>
    <dbReference type="NCBI Taxonomy" id="1974601"/>
    <lineage>
        <taxon>Bacteria</taxon>
        <taxon>Candidatus Kaiseribacteriota</taxon>
    </lineage>
</organism>
<dbReference type="Proteomes" id="UP000230391">
    <property type="component" value="Unassembled WGS sequence"/>
</dbReference>
<name>A0A2M8FFD7_9BACT</name>
<gene>
    <name evidence="2" type="ORF">CO026_01060</name>
</gene>
<comment type="caution">
    <text evidence="2">The sequence shown here is derived from an EMBL/GenBank/DDBJ whole genome shotgun (WGS) entry which is preliminary data.</text>
</comment>
<protein>
    <submittedName>
        <fullName evidence="2">Uncharacterized protein</fullName>
    </submittedName>
</protein>
<keyword evidence="1" id="KW-0812">Transmembrane</keyword>
<keyword evidence="1" id="KW-0472">Membrane</keyword>
<dbReference type="AlphaFoldDB" id="A0A2M8FFD7"/>
<evidence type="ECO:0000313" key="2">
    <source>
        <dbReference type="EMBL" id="PJC56302.1"/>
    </source>
</evidence>
<reference evidence="3" key="1">
    <citation type="submission" date="2017-09" db="EMBL/GenBank/DDBJ databases">
        <title>Depth-based differentiation of microbial function through sediment-hosted aquifers and enrichment of novel symbionts in the deep terrestrial subsurface.</title>
        <authorList>
            <person name="Probst A.J."/>
            <person name="Ladd B."/>
            <person name="Jarett J.K."/>
            <person name="Geller-Mcgrath D.E."/>
            <person name="Sieber C.M.K."/>
            <person name="Emerson J.B."/>
            <person name="Anantharaman K."/>
            <person name="Thomas B.C."/>
            <person name="Malmstrom R."/>
            <person name="Stieglmeier M."/>
            <person name="Klingl A."/>
            <person name="Woyke T."/>
            <person name="Ryan C.M."/>
            <person name="Banfield J.F."/>
        </authorList>
    </citation>
    <scope>NUCLEOTIDE SEQUENCE [LARGE SCALE GENOMIC DNA]</scope>
</reference>